<keyword evidence="4" id="KW-0472">Membrane</keyword>
<evidence type="ECO:0000256" key="5">
    <source>
        <dbReference type="ARBA" id="ARBA00023237"/>
    </source>
</evidence>
<accession>A0A2Z4G918</accession>
<dbReference type="Gene3D" id="1.25.40.390">
    <property type="match status" value="1"/>
</dbReference>
<sequence length="501" mass="56938">MKKLITIILIGLLVNVSFSCADLEENPVGLLSPEGFYRSKADVESAIFGGYSGLASENIFGRQFQGSIMLKSDMVDIGNRSTSPERIQINDFQMDDSNGMVARFWPIWFQVISAVNSAEAGALSLDLPEAEINPLIAEARFVRAFCYFHLVRCFGDLPYIDQFVSDPSSVKTISKTPEAEIYNKLIADMEFAKQWLPDQQPNDIRTRPTAGTAASYLASIYLTLQDYQKAYTEAKFVIDNKDRFGYKLESDFQDLYRAELGDQIKETIFAVDFLGNISSYPENDDSMGPMVGTRHPLAQGYGVLVPSMKVYETWDNRDYRKRVSFEDTLKVDGQVVPYSEFPEPRPHIAKWRRFPGNSGTNGRTSDFNYPDFRYAEVLLIAAEASAEISGPTVEAYGYLNQVRARARNEAGVQNSFPEDVPTTLNKADFIDLVMDDRRLELAFEWKRWYDIKRRNLGEQVFKGANSLEPRPEFDASRDYFYPIPRKEIDLNPNLKPQNPGY</sequence>
<evidence type="ECO:0000256" key="3">
    <source>
        <dbReference type="ARBA" id="ARBA00022729"/>
    </source>
</evidence>
<dbReference type="KEGG" id="als:DJ013_04300"/>
<dbReference type="OrthoDB" id="691907at2"/>
<dbReference type="GO" id="GO:0009279">
    <property type="term" value="C:cell outer membrane"/>
    <property type="evidence" value="ECO:0007669"/>
    <property type="project" value="UniProtKB-SubCell"/>
</dbReference>
<keyword evidence="5" id="KW-0998">Cell outer membrane</keyword>
<reference evidence="9 10" key="1">
    <citation type="submission" date="2018-05" db="EMBL/GenBank/DDBJ databases">
        <title>Complete genome sequence of Arcticibacterium luteifluviistationis SM1504T, a cytophagaceae bacterium isolated from Arctic surface seawater.</title>
        <authorList>
            <person name="Li Y."/>
            <person name="Qin Q.-L."/>
        </authorList>
    </citation>
    <scope>NUCLEOTIDE SEQUENCE [LARGE SCALE GENOMIC DNA]</scope>
    <source>
        <strain evidence="9 10">SM1504</strain>
    </source>
</reference>
<dbReference type="InterPro" id="IPR033985">
    <property type="entry name" value="SusD-like_N"/>
</dbReference>
<gene>
    <name evidence="9" type="ORF">DJ013_04300</name>
</gene>
<dbReference type="CDD" id="cd08977">
    <property type="entry name" value="SusD"/>
    <property type="match status" value="1"/>
</dbReference>
<dbReference type="PROSITE" id="PS51257">
    <property type="entry name" value="PROKAR_LIPOPROTEIN"/>
    <property type="match status" value="1"/>
</dbReference>
<dbReference type="SUPFAM" id="SSF48452">
    <property type="entry name" value="TPR-like"/>
    <property type="match status" value="1"/>
</dbReference>
<evidence type="ECO:0000313" key="10">
    <source>
        <dbReference type="Proteomes" id="UP000249873"/>
    </source>
</evidence>
<evidence type="ECO:0000256" key="2">
    <source>
        <dbReference type="ARBA" id="ARBA00006275"/>
    </source>
</evidence>
<comment type="subcellular location">
    <subcellularLocation>
        <location evidence="1">Cell outer membrane</location>
    </subcellularLocation>
</comment>
<name>A0A2Z4G918_9BACT</name>
<protein>
    <submittedName>
        <fullName evidence="9">RagB/SusD family nutrient uptake outer membrane protein</fullName>
    </submittedName>
</protein>
<evidence type="ECO:0000256" key="1">
    <source>
        <dbReference type="ARBA" id="ARBA00004442"/>
    </source>
</evidence>
<feature type="domain" description="SusD-like N-terminal" evidence="8">
    <location>
        <begin position="71"/>
        <end position="222"/>
    </location>
</feature>
<dbReference type="EMBL" id="CP029480">
    <property type="protein sequence ID" value="AWV97433.1"/>
    <property type="molecule type" value="Genomic_DNA"/>
</dbReference>
<keyword evidence="3 6" id="KW-0732">Signal</keyword>
<feature type="signal peptide" evidence="6">
    <location>
        <begin position="1"/>
        <end position="21"/>
    </location>
</feature>
<dbReference type="RefSeq" id="WP_111370535.1">
    <property type="nucleotide sequence ID" value="NZ_CP029480.1"/>
</dbReference>
<evidence type="ECO:0000259" key="8">
    <source>
        <dbReference type="Pfam" id="PF14322"/>
    </source>
</evidence>
<dbReference type="Proteomes" id="UP000249873">
    <property type="component" value="Chromosome"/>
</dbReference>
<organism evidence="9 10">
    <name type="scientific">Arcticibacterium luteifluviistationis</name>
    <dbReference type="NCBI Taxonomy" id="1784714"/>
    <lineage>
        <taxon>Bacteria</taxon>
        <taxon>Pseudomonadati</taxon>
        <taxon>Bacteroidota</taxon>
        <taxon>Cytophagia</taxon>
        <taxon>Cytophagales</taxon>
        <taxon>Leadbetterellaceae</taxon>
        <taxon>Arcticibacterium</taxon>
    </lineage>
</organism>
<feature type="domain" description="RagB/SusD" evidence="7">
    <location>
        <begin position="346"/>
        <end position="501"/>
    </location>
</feature>
<proteinExistence type="inferred from homology"/>
<dbReference type="Pfam" id="PF14322">
    <property type="entry name" value="SusD-like_3"/>
    <property type="match status" value="1"/>
</dbReference>
<dbReference type="InterPro" id="IPR012944">
    <property type="entry name" value="SusD_RagB_dom"/>
</dbReference>
<evidence type="ECO:0000259" key="7">
    <source>
        <dbReference type="Pfam" id="PF07980"/>
    </source>
</evidence>
<dbReference type="InterPro" id="IPR011990">
    <property type="entry name" value="TPR-like_helical_dom_sf"/>
</dbReference>
<evidence type="ECO:0000313" key="9">
    <source>
        <dbReference type="EMBL" id="AWV97433.1"/>
    </source>
</evidence>
<evidence type="ECO:0000256" key="4">
    <source>
        <dbReference type="ARBA" id="ARBA00023136"/>
    </source>
</evidence>
<feature type="chain" id="PRO_5016291618" evidence="6">
    <location>
        <begin position="22"/>
        <end position="501"/>
    </location>
</feature>
<keyword evidence="10" id="KW-1185">Reference proteome</keyword>
<comment type="similarity">
    <text evidence="2">Belongs to the SusD family.</text>
</comment>
<evidence type="ECO:0000256" key="6">
    <source>
        <dbReference type="SAM" id="SignalP"/>
    </source>
</evidence>
<dbReference type="Pfam" id="PF07980">
    <property type="entry name" value="SusD_RagB"/>
    <property type="match status" value="1"/>
</dbReference>
<dbReference type="AlphaFoldDB" id="A0A2Z4G918"/>